<evidence type="ECO:0000256" key="1">
    <source>
        <dbReference type="SAM" id="Phobius"/>
    </source>
</evidence>
<dbReference type="OrthoDB" id="3540210at2759"/>
<dbReference type="EMBL" id="NKHU02000296">
    <property type="protein sequence ID" value="RHZ45218.1"/>
    <property type="molecule type" value="Genomic_DNA"/>
</dbReference>
<keyword evidence="1" id="KW-0472">Membrane</keyword>
<evidence type="ECO:0000313" key="3">
    <source>
        <dbReference type="Proteomes" id="UP000215305"/>
    </source>
</evidence>
<name>A0A397G6H8_ASPTH</name>
<sequence length="316" mass="34568">MMMLNQNGVMYLQPSYDPWITADVENNLSVENTTYSGTLWSKSYEANLLVCVDQYQVCNPSRPGDSGCTKLGGQMSTFLSAFKTAGATLGFNMPQLTTVSRFLSANTDRSMYSNVNGRGGAALNASMMAYMNLNSYLPPNQWQIEVSTWFATSLAKEQAWAFEWATAPKNLPPNSLGHGWNVTAPINEVARSACRNQLMNNASGYENFSILGLALTLIICSVIVIIGLTVDTVVGWLRRGKTKYKRDQWAVEETLALHKAAYTNLGLWRDNGEEMPPSSILLNRSAPSVPLGAELDTEGVGTGMKHGYAVVGHEVQ</sequence>
<proteinExistence type="predicted"/>
<evidence type="ECO:0000313" key="2">
    <source>
        <dbReference type="EMBL" id="RHZ45218.1"/>
    </source>
</evidence>
<keyword evidence="3" id="KW-1185">Reference proteome</keyword>
<organism evidence="2 3">
    <name type="scientific">Aspergillus thermomutatus</name>
    <name type="common">Neosartorya pseudofischeri</name>
    <dbReference type="NCBI Taxonomy" id="41047"/>
    <lineage>
        <taxon>Eukaryota</taxon>
        <taxon>Fungi</taxon>
        <taxon>Dikarya</taxon>
        <taxon>Ascomycota</taxon>
        <taxon>Pezizomycotina</taxon>
        <taxon>Eurotiomycetes</taxon>
        <taxon>Eurotiomycetidae</taxon>
        <taxon>Eurotiales</taxon>
        <taxon>Aspergillaceae</taxon>
        <taxon>Aspergillus</taxon>
        <taxon>Aspergillus subgen. Fumigati</taxon>
    </lineage>
</organism>
<dbReference type="VEuPathDB" id="FungiDB:CDV56_103911"/>
<accession>A0A397G6H8</accession>
<dbReference type="GeneID" id="38125885"/>
<comment type="caution">
    <text evidence="2">The sequence shown here is derived from an EMBL/GenBank/DDBJ whole genome shotgun (WGS) entry which is preliminary data.</text>
</comment>
<keyword evidence="1" id="KW-1133">Transmembrane helix</keyword>
<keyword evidence="1" id="KW-0812">Transmembrane</keyword>
<feature type="transmembrane region" description="Helical" evidence="1">
    <location>
        <begin position="208"/>
        <end position="237"/>
    </location>
</feature>
<dbReference type="AlphaFoldDB" id="A0A397G6H8"/>
<reference evidence="2" key="1">
    <citation type="submission" date="2018-08" db="EMBL/GenBank/DDBJ databases">
        <title>Draft genome sequence of azole-resistant Aspergillus thermomutatus (Neosartorya pseudofischeri) strain HMR AF 39, isolated from a human nasal aspirate.</title>
        <authorList>
            <person name="Parent-Michaud M."/>
            <person name="Dufresne P.J."/>
            <person name="Fournier E."/>
            <person name="Martineau C."/>
            <person name="Moreira S."/>
            <person name="Perkins V."/>
            <person name="De Repentigny L."/>
            <person name="Dufresne S.F."/>
        </authorList>
    </citation>
    <scope>NUCLEOTIDE SEQUENCE [LARGE SCALE GENOMIC DNA]</scope>
    <source>
        <strain evidence="2">HMR AF 39</strain>
    </source>
</reference>
<gene>
    <name evidence="2" type="ORF">CDV56_103911</name>
</gene>
<dbReference type="Proteomes" id="UP000215305">
    <property type="component" value="Unassembled WGS sequence"/>
</dbReference>
<dbReference type="RefSeq" id="XP_026610640.1">
    <property type="nucleotide sequence ID" value="XM_026757530.1"/>
</dbReference>
<protein>
    <submittedName>
        <fullName evidence="2">Uncharacterized protein</fullName>
    </submittedName>
</protein>